<protein>
    <submittedName>
        <fullName evidence="1">Phosphoglycerate mutase</fullName>
    </submittedName>
</protein>
<gene>
    <name evidence="1" type="ORF">GS18_0210715</name>
</gene>
<dbReference type="Proteomes" id="UP000028549">
    <property type="component" value="Unassembled WGS sequence"/>
</dbReference>
<sequence length="192" mass="22105">MEISLIRHGKSQCIDNEPMMICSFKNWVQKYDDDGVFEEDEYPSESIKIISKVRFVFTSDLKRSIQSAHILSSNSHIISDPVFREAELPCTKKKLCGLKLSPTTWTIILRILWVFGYSKNCESYKCAKNRARMGAEVLIKHAEEHHHAALVGHGFFNMMIAKELRGKGWTGKRKTDTNHWKCTTYTFSNLGD</sequence>
<evidence type="ECO:0000313" key="2">
    <source>
        <dbReference type="Proteomes" id="UP000028549"/>
    </source>
</evidence>
<accession>A0A084GW85</accession>
<dbReference type="AlphaFoldDB" id="A0A084GW85"/>
<dbReference type="InterPro" id="IPR029033">
    <property type="entry name" value="His_PPase_superfam"/>
</dbReference>
<comment type="caution">
    <text evidence="1">The sequence shown here is derived from an EMBL/GenBank/DDBJ whole genome shotgun (WGS) entry which is preliminary data.</text>
</comment>
<name>A0A084GW85_METID</name>
<keyword evidence="2" id="KW-1185">Reference proteome</keyword>
<evidence type="ECO:0000313" key="1">
    <source>
        <dbReference type="EMBL" id="KEZ51597.1"/>
    </source>
</evidence>
<dbReference type="STRING" id="246786.GS18_0210715"/>
<dbReference type="RefSeq" id="WP_035207012.1">
    <property type="nucleotide sequence ID" value="NZ_JNVC02000005.1"/>
</dbReference>
<proteinExistence type="predicted"/>
<dbReference type="Gene3D" id="3.40.50.1240">
    <property type="entry name" value="Phosphoglycerate mutase-like"/>
    <property type="match status" value="1"/>
</dbReference>
<reference evidence="1 2" key="1">
    <citation type="journal article" date="2005" name="Int. J. Syst. Evol. Microbiol.">
        <title>Bacillus cibi sp. nov., isolated from jeotgal, a traditional Korean fermented seafood.</title>
        <authorList>
            <person name="Yoon J.H."/>
            <person name="Lee C.H."/>
            <person name="Oh T.K."/>
        </authorList>
    </citation>
    <scope>NUCLEOTIDE SEQUENCE [LARGE SCALE GENOMIC DNA]</scope>
    <source>
        <strain evidence="1 2">DSM 16189</strain>
    </source>
</reference>
<dbReference type="Pfam" id="PF00300">
    <property type="entry name" value="His_Phos_1"/>
    <property type="match status" value="1"/>
</dbReference>
<organism evidence="1 2">
    <name type="scientific">Metabacillus indicus</name>
    <name type="common">Bacillus indicus</name>
    <dbReference type="NCBI Taxonomy" id="246786"/>
    <lineage>
        <taxon>Bacteria</taxon>
        <taxon>Bacillati</taxon>
        <taxon>Bacillota</taxon>
        <taxon>Bacilli</taxon>
        <taxon>Bacillales</taxon>
        <taxon>Bacillaceae</taxon>
        <taxon>Metabacillus</taxon>
    </lineage>
</organism>
<dbReference type="EMBL" id="JNVC02000005">
    <property type="protein sequence ID" value="KEZ51597.1"/>
    <property type="molecule type" value="Genomic_DNA"/>
</dbReference>
<dbReference type="SUPFAM" id="SSF53254">
    <property type="entry name" value="Phosphoglycerate mutase-like"/>
    <property type="match status" value="1"/>
</dbReference>
<dbReference type="InterPro" id="IPR013078">
    <property type="entry name" value="His_Pase_superF_clade-1"/>
</dbReference>
<dbReference type="OrthoDB" id="1680942at2"/>